<proteinExistence type="inferred from homology"/>
<sequence length="300" mass="32581">MSSTVILLNEQNPQGIFVDPSVPLISVDDQGFTRGDGVFETMLSVNRRVRKLGMHLSRLESSARMLDLPDPEPEILRSAVERLMREATAGAETALGEEHIVKIIISRGPTQAVTSMQPGPYTLIMASPVPASIVKRRTEGVKAMLLPRGHEPMDNSAYPWLLAGAKTLSYAVNMAVLRYVQERGADDAIFITDERRVLEGATSSVLVAKIEDGKKVLYTPEPSHGILPGTTQGAVFEAARQAGWELGFGPLYPQDLFESDGVWLASSVRLIAPVTHLNGTALAHDPELTATLLNYLAQQS</sequence>
<dbReference type="RefSeq" id="WP_005509006.1">
    <property type="nucleotide sequence ID" value="NZ_AP014938.1"/>
</dbReference>
<dbReference type="Proteomes" id="UP000066203">
    <property type="component" value="Chromosome"/>
</dbReference>
<dbReference type="InterPro" id="IPR001544">
    <property type="entry name" value="Aminotrans_IV"/>
</dbReference>
<dbReference type="PATRIC" id="fig|43675.28.peg.488"/>
<reference evidence="4" key="2">
    <citation type="submission" date="2015-08" db="EMBL/GenBank/DDBJ databases">
        <title>Complete genome sequence of Rothia mucilaginosa strain NUM-Rm6536.</title>
        <authorList>
            <person name="Nambu T."/>
        </authorList>
    </citation>
    <scope>NUCLEOTIDE SEQUENCE [LARGE SCALE GENOMIC DNA]</scope>
    <source>
        <strain evidence="4">NUM-Rm6536</strain>
    </source>
</reference>
<organism evidence="2">
    <name type="scientific">Rothia mucilaginosa</name>
    <dbReference type="NCBI Taxonomy" id="43675"/>
    <lineage>
        <taxon>Bacteria</taxon>
        <taxon>Bacillati</taxon>
        <taxon>Actinomycetota</taxon>
        <taxon>Actinomycetes</taxon>
        <taxon>Micrococcales</taxon>
        <taxon>Micrococcaceae</taxon>
        <taxon>Rothia</taxon>
    </lineage>
</organism>
<dbReference type="PANTHER" id="PTHR42743:SF11">
    <property type="entry name" value="AMINODEOXYCHORISMATE LYASE"/>
    <property type="match status" value="1"/>
</dbReference>
<dbReference type="SUPFAM" id="SSF56752">
    <property type="entry name" value="D-aminoacid aminotransferase-like PLP-dependent enzymes"/>
    <property type="match status" value="1"/>
</dbReference>
<accession>A0A0K2RY21</accession>
<dbReference type="InterPro" id="IPR036038">
    <property type="entry name" value="Aminotransferase-like"/>
</dbReference>
<keyword evidence="3" id="KW-0808">Transferase</keyword>
<dbReference type="EMBL" id="AP014938">
    <property type="protein sequence ID" value="BAS19728.1"/>
    <property type="molecule type" value="Genomic_DNA"/>
</dbReference>
<dbReference type="GO" id="GO:0008483">
    <property type="term" value="F:transaminase activity"/>
    <property type="evidence" value="ECO:0007669"/>
    <property type="project" value="UniProtKB-KW"/>
</dbReference>
<gene>
    <name evidence="3" type="ORF">HXO61_07145</name>
    <name evidence="2" type="ORF">RM6536_0481</name>
</gene>
<dbReference type="Proteomes" id="UP000770330">
    <property type="component" value="Unassembled WGS sequence"/>
</dbReference>
<keyword evidence="3" id="KW-0032">Aminotransferase</keyword>
<dbReference type="GeneID" id="61436919"/>
<reference evidence="2" key="1">
    <citation type="submission" date="2015-08" db="EMBL/GenBank/DDBJ databases">
        <title>Complete DNA Sequence of Pseudomonas syringae pv. actinidiae, the Causal Agent of Kiwifruit Canker Disease.</title>
        <authorList>
            <person name="Rikkerink E.H.A."/>
            <person name="Fineran P.C."/>
        </authorList>
    </citation>
    <scope>NUCLEOTIDE SEQUENCE</scope>
    <source>
        <strain evidence="2">NUM-Rm6536</strain>
    </source>
</reference>
<dbReference type="GO" id="GO:0005829">
    <property type="term" value="C:cytosol"/>
    <property type="evidence" value="ECO:0007669"/>
    <property type="project" value="TreeGrafter"/>
</dbReference>
<dbReference type="InterPro" id="IPR043132">
    <property type="entry name" value="BCAT-like_C"/>
</dbReference>
<dbReference type="GO" id="GO:0016829">
    <property type="term" value="F:lyase activity"/>
    <property type="evidence" value="ECO:0007669"/>
    <property type="project" value="UniProtKB-KW"/>
</dbReference>
<evidence type="ECO:0000313" key="3">
    <source>
        <dbReference type="EMBL" id="MBF1657690.1"/>
    </source>
</evidence>
<reference evidence="3" key="3">
    <citation type="submission" date="2020-04" db="EMBL/GenBank/DDBJ databases">
        <title>Deep metagenomics examines the oral microbiome during advanced dental caries in children, revealing novel taxa and co-occurrences with host molecules.</title>
        <authorList>
            <person name="Baker J.L."/>
            <person name="Morton J.T."/>
            <person name="Dinis M."/>
            <person name="Alvarez R."/>
            <person name="Tran N.C."/>
            <person name="Knight R."/>
            <person name="Edlund A."/>
        </authorList>
    </citation>
    <scope>NUCLEOTIDE SEQUENCE</scope>
    <source>
        <strain evidence="3">JCVI_39_bin.18</strain>
    </source>
</reference>
<dbReference type="AlphaFoldDB" id="A0A0K2RY21"/>
<dbReference type="InterPro" id="IPR050571">
    <property type="entry name" value="Class-IV_PLP-Dep_Aminotrnsfr"/>
</dbReference>
<name>A0A0K2RY21_9MICC</name>
<dbReference type="Gene3D" id="3.30.470.10">
    <property type="match status" value="1"/>
</dbReference>
<dbReference type="EMBL" id="JABZXO010000019">
    <property type="protein sequence ID" value="MBF1657690.1"/>
    <property type="molecule type" value="Genomic_DNA"/>
</dbReference>
<evidence type="ECO:0000313" key="2">
    <source>
        <dbReference type="EMBL" id="BAS19728.1"/>
    </source>
</evidence>
<keyword evidence="2" id="KW-0456">Lyase</keyword>
<evidence type="ECO:0000256" key="1">
    <source>
        <dbReference type="ARBA" id="ARBA00009320"/>
    </source>
</evidence>
<dbReference type="Pfam" id="PF01063">
    <property type="entry name" value="Aminotran_4"/>
    <property type="match status" value="1"/>
</dbReference>
<evidence type="ECO:0000313" key="4">
    <source>
        <dbReference type="Proteomes" id="UP000066203"/>
    </source>
</evidence>
<comment type="similarity">
    <text evidence="1">Belongs to the class-IV pyridoxal-phosphate-dependent aminotransferase family.</text>
</comment>
<dbReference type="Gene3D" id="3.20.10.10">
    <property type="entry name" value="D-amino Acid Aminotransferase, subunit A, domain 2"/>
    <property type="match status" value="1"/>
</dbReference>
<protein>
    <submittedName>
        <fullName evidence="2">Aminodeoxychorismate lyase</fullName>
    </submittedName>
    <submittedName>
        <fullName evidence="3">Aminotransferase class IV</fullName>
    </submittedName>
</protein>
<dbReference type="PANTHER" id="PTHR42743">
    <property type="entry name" value="AMINO-ACID AMINOTRANSFERASE"/>
    <property type="match status" value="1"/>
</dbReference>
<dbReference type="InterPro" id="IPR043131">
    <property type="entry name" value="BCAT-like_N"/>
</dbReference>
<dbReference type="GO" id="GO:0046394">
    <property type="term" value="P:carboxylic acid biosynthetic process"/>
    <property type="evidence" value="ECO:0007669"/>
    <property type="project" value="UniProtKB-ARBA"/>
</dbReference>